<evidence type="ECO:0000313" key="1">
    <source>
        <dbReference type="Proteomes" id="UP000887574"/>
    </source>
</evidence>
<dbReference type="WBParaSite" id="jg24015">
    <property type="protein sequence ID" value="jg24015"/>
    <property type="gene ID" value="jg24015"/>
</dbReference>
<dbReference type="SUPFAM" id="SSF52047">
    <property type="entry name" value="RNI-like"/>
    <property type="match status" value="1"/>
</dbReference>
<name>A0A915DVS5_9BILA</name>
<organism evidence="1 2">
    <name type="scientific">Ditylenchus dipsaci</name>
    <dbReference type="NCBI Taxonomy" id="166011"/>
    <lineage>
        <taxon>Eukaryota</taxon>
        <taxon>Metazoa</taxon>
        <taxon>Ecdysozoa</taxon>
        <taxon>Nematoda</taxon>
        <taxon>Chromadorea</taxon>
        <taxon>Rhabditida</taxon>
        <taxon>Tylenchina</taxon>
        <taxon>Tylenchomorpha</taxon>
        <taxon>Sphaerularioidea</taxon>
        <taxon>Anguinidae</taxon>
        <taxon>Anguininae</taxon>
        <taxon>Ditylenchus</taxon>
    </lineage>
</organism>
<protein>
    <submittedName>
        <fullName evidence="2">F-box domain-containing protein</fullName>
    </submittedName>
</protein>
<dbReference type="AlphaFoldDB" id="A0A915DVS5"/>
<reference evidence="2" key="1">
    <citation type="submission" date="2022-11" db="UniProtKB">
        <authorList>
            <consortium name="WormBaseParasite"/>
        </authorList>
    </citation>
    <scope>IDENTIFICATION</scope>
</reference>
<accession>A0A915DVS5</accession>
<dbReference type="InterPro" id="IPR036047">
    <property type="entry name" value="F-box-like_dom_sf"/>
</dbReference>
<sequence>MDFMDAVYLFVQLRILKELGPMQKIKIELVCRLWRQLALGNDLWRETESTELEINDNVADTGEFDNLCKILYMVLGRSAPFLLELDLSAPMQSTPDRPAAFWVSYNDGVLIKLSQVFARHANNELPLLARFPKLQHLNLYAVTVPYEFVRDNQECIAKLKSITLKNCKIPGPALILLSNVLKSSTSLNYLDMCNCGDKDNFFNKGAFQNNRNSMNVACAPKSTTFLGINMNNLAAKITENQQAVAKLKAVTTYYYNNNELKRMQIELREAYSQFMKPFANLKVHLDAFNVADSADFCSVVEVIGKRLYFLRVTGNGTEGTINVDDELLRTITKYCINLEYFGVLVPNNFSKAALLLLSGLEKLNVVDILNNTAVDGELIEKIAAHGNLKRFSVTFNANLQLNCVFPLLRQCKSLATINLYRFNVDDIELEEMIQEANTLQTENLNETGKKRRPLQINVQSLPANFVNNHDWIDLQTFSSVRYPDFYVKKIMDHYQYNKSGPIFYHLHVHHYFDLILMAMLQV</sequence>
<dbReference type="Gene3D" id="3.80.10.10">
    <property type="entry name" value="Ribonuclease Inhibitor"/>
    <property type="match status" value="2"/>
</dbReference>
<dbReference type="InterPro" id="IPR032675">
    <property type="entry name" value="LRR_dom_sf"/>
</dbReference>
<dbReference type="SUPFAM" id="SSF81383">
    <property type="entry name" value="F-box domain"/>
    <property type="match status" value="1"/>
</dbReference>
<proteinExistence type="predicted"/>
<evidence type="ECO:0000313" key="2">
    <source>
        <dbReference type="WBParaSite" id="jg24015"/>
    </source>
</evidence>
<dbReference type="Proteomes" id="UP000887574">
    <property type="component" value="Unplaced"/>
</dbReference>
<keyword evidence="1" id="KW-1185">Reference proteome</keyword>